<dbReference type="PANTHER" id="PTHR48471">
    <property type="entry name" value="DDE TNP4 DOMAIN-CONTAINING PROTEIN"/>
    <property type="match status" value="1"/>
</dbReference>
<dbReference type="EMBL" id="JACYCF010000063">
    <property type="protein sequence ID" value="KAF8747599.1"/>
    <property type="molecule type" value="Genomic_DNA"/>
</dbReference>
<proteinExistence type="predicted"/>
<protein>
    <submittedName>
        <fullName evidence="4">DDE superfamily endonuclease</fullName>
    </submittedName>
</protein>
<feature type="domain" description="DDE Tnp4" evidence="3">
    <location>
        <begin position="22"/>
        <end position="159"/>
    </location>
</feature>
<comment type="cofactor">
    <cofactor evidence="1">
        <name>a divalent metal cation</name>
        <dbReference type="ChEBI" id="CHEBI:60240"/>
    </cofactor>
</comment>
<keyword evidence="4" id="KW-0378">Hydrolase</keyword>
<evidence type="ECO:0000256" key="2">
    <source>
        <dbReference type="ARBA" id="ARBA00022723"/>
    </source>
</evidence>
<keyword evidence="2" id="KW-0479">Metal-binding</keyword>
<evidence type="ECO:0000256" key="1">
    <source>
        <dbReference type="ARBA" id="ARBA00001968"/>
    </source>
</evidence>
<dbReference type="AlphaFoldDB" id="A0A8H7I3L4"/>
<dbReference type="Proteomes" id="UP000614334">
    <property type="component" value="Unassembled WGS sequence"/>
</dbReference>
<comment type="caution">
    <text evidence="4">The sequence shown here is derived from an EMBL/GenBank/DDBJ whole genome shotgun (WGS) entry which is preliminary data.</text>
</comment>
<keyword evidence="4" id="KW-0540">Nuclease</keyword>
<keyword evidence="4" id="KW-0255">Endonuclease</keyword>
<dbReference type="Pfam" id="PF13359">
    <property type="entry name" value="DDE_Tnp_4"/>
    <property type="match status" value="1"/>
</dbReference>
<reference evidence="4" key="1">
    <citation type="submission" date="2020-09" db="EMBL/GenBank/DDBJ databases">
        <title>Comparative genome analyses of four rice-infecting Rhizoctonia solani isolates reveal extensive enrichment of homogalacturonan modification genes.</title>
        <authorList>
            <person name="Lee D.-Y."/>
            <person name="Jeon J."/>
            <person name="Kim K.-T."/>
            <person name="Cheong K."/>
            <person name="Song H."/>
            <person name="Choi G."/>
            <person name="Ko J."/>
            <person name="Opiyo S.O."/>
            <person name="Zuo S."/>
            <person name="Madhav S."/>
            <person name="Lee Y.-H."/>
            <person name="Wang G.-L."/>
        </authorList>
    </citation>
    <scope>NUCLEOTIDE SEQUENCE</scope>
    <source>
        <strain evidence="4">AG1-IA B2</strain>
    </source>
</reference>
<evidence type="ECO:0000313" key="4">
    <source>
        <dbReference type="EMBL" id="KAF8747599.1"/>
    </source>
</evidence>
<evidence type="ECO:0000313" key="5">
    <source>
        <dbReference type="Proteomes" id="UP000614334"/>
    </source>
</evidence>
<evidence type="ECO:0000259" key="3">
    <source>
        <dbReference type="Pfam" id="PF13359"/>
    </source>
</evidence>
<dbReference type="GO" id="GO:0004519">
    <property type="term" value="F:endonuclease activity"/>
    <property type="evidence" value="ECO:0007669"/>
    <property type="project" value="UniProtKB-KW"/>
</dbReference>
<sequence>MQQYSALIHARHPTIQGAFGFIDGLSLPVGTSANPEIKQATYNGWLHDHRITNVIVFAPNGCILSAQVNAPGSWHDSRTAGHIYTQLKDKTPTGFFLIANTAFPQTSADLAGKIKTPLKEQAALGEDPVQAAAQLAYSNAITLARQPAEWGCAHFKGLW</sequence>
<accession>A0A8H7I3L4</accession>
<organism evidence="4 5">
    <name type="scientific">Rhizoctonia solani</name>
    <dbReference type="NCBI Taxonomy" id="456999"/>
    <lineage>
        <taxon>Eukaryota</taxon>
        <taxon>Fungi</taxon>
        <taxon>Dikarya</taxon>
        <taxon>Basidiomycota</taxon>
        <taxon>Agaricomycotina</taxon>
        <taxon>Agaricomycetes</taxon>
        <taxon>Cantharellales</taxon>
        <taxon>Ceratobasidiaceae</taxon>
        <taxon>Rhizoctonia</taxon>
    </lineage>
</organism>
<dbReference type="GO" id="GO:0046872">
    <property type="term" value="F:metal ion binding"/>
    <property type="evidence" value="ECO:0007669"/>
    <property type="project" value="UniProtKB-KW"/>
</dbReference>
<gene>
    <name evidence="4" type="ORF">RHS01_11322</name>
</gene>
<dbReference type="InterPro" id="IPR027806">
    <property type="entry name" value="HARBI1_dom"/>
</dbReference>
<name>A0A8H7I3L4_9AGAM</name>
<dbReference type="PANTHER" id="PTHR48471:SF1">
    <property type="entry name" value="DDE TNP4 DOMAIN-CONTAINING PROTEIN"/>
    <property type="match status" value="1"/>
</dbReference>